<evidence type="ECO:0000259" key="10">
    <source>
        <dbReference type="Pfam" id="PF08071"/>
    </source>
</evidence>
<dbReference type="InterPro" id="IPR000876">
    <property type="entry name" value="Ribosomal_eS4"/>
</dbReference>
<dbReference type="GO" id="GO:0003735">
    <property type="term" value="F:structural constituent of ribosome"/>
    <property type="evidence" value="ECO:0007669"/>
    <property type="project" value="InterPro"/>
</dbReference>
<evidence type="ECO:0000259" key="9">
    <source>
        <dbReference type="Pfam" id="PF00900"/>
    </source>
</evidence>
<dbReference type="GO" id="GO:0019843">
    <property type="term" value="F:rRNA binding"/>
    <property type="evidence" value="ECO:0007669"/>
    <property type="project" value="UniProtKB-KW"/>
</dbReference>
<dbReference type="Gene3D" id="2.40.50.740">
    <property type="match status" value="1"/>
</dbReference>
<dbReference type="Gene3D" id="2.30.30.30">
    <property type="match status" value="1"/>
</dbReference>
<dbReference type="GO" id="GO:0022627">
    <property type="term" value="C:cytosolic small ribosomal subunit"/>
    <property type="evidence" value="ECO:0007669"/>
    <property type="project" value="TreeGrafter"/>
</dbReference>
<dbReference type="PROSITE" id="PS00528">
    <property type="entry name" value="RIBOSOMAL_S4E"/>
    <property type="match status" value="1"/>
</dbReference>
<keyword evidence="2 8" id="KW-0699">rRNA-binding</keyword>
<keyword evidence="5 7" id="KW-0687">Ribonucleoprotein</keyword>
<proteinExistence type="inferred from homology"/>
<keyword evidence="4 7" id="KW-0689">Ribosomal protein</keyword>
<evidence type="ECO:0000256" key="6">
    <source>
        <dbReference type="ARBA" id="ARBA00035272"/>
    </source>
</evidence>
<dbReference type="EMBL" id="RKLV01000003">
    <property type="protein sequence ID" value="MCX2818561.1"/>
    <property type="molecule type" value="Genomic_DNA"/>
</dbReference>
<dbReference type="PROSITE" id="PS50889">
    <property type="entry name" value="S4"/>
    <property type="match status" value="1"/>
</dbReference>
<name>A0A9Q4C3T2_9EURY</name>
<comment type="caution">
    <text evidence="11">The sequence shown here is derived from an EMBL/GenBank/DDBJ whole genome shotgun (WGS) entry which is preliminary data.</text>
</comment>
<dbReference type="NCBIfam" id="NF003312">
    <property type="entry name" value="PRK04313.1"/>
    <property type="match status" value="1"/>
</dbReference>
<dbReference type="HAMAP" id="MF_00485">
    <property type="entry name" value="Ribosomal_eS4"/>
    <property type="match status" value="1"/>
</dbReference>
<evidence type="ECO:0000256" key="3">
    <source>
        <dbReference type="ARBA" id="ARBA00022884"/>
    </source>
</evidence>
<dbReference type="Pfam" id="PF08071">
    <property type="entry name" value="RS4NT"/>
    <property type="match status" value="1"/>
</dbReference>
<reference evidence="11" key="1">
    <citation type="submission" date="2022-09" db="EMBL/GenBank/DDBJ databases">
        <title>Haloadaptaus new haloarchaeum isolated from saline soil.</title>
        <authorList>
            <person name="Duran-Viseras A."/>
            <person name="Sanchez-Porro C."/>
            <person name="Ventosa A."/>
        </authorList>
    </citation>
    <scope>NUCLEOTIDE SEQUENCE</scope>
    <source>
        <strain evidence="11">F3-133</strain>
    </source>
</reference>
<comment type="similarity">
    <text evidence="1 7">Belongs to the eukaryotic ribosomal protein eS4 family.</text>
</comment>
<dbReference type="RefSeq" id="WP_266086402.1">
    <property type="nucleotide sequence ID" value="NZ_RKLV01000003.1"/>
</dbReference>
<accession>A0A9Q4C3T2</accession>
<evidence type="ECO:0000256" key="1">
    <source>
        <dbReference type="ARBA" id="ARBA00007500"/>
    </source>
</evidence>
<dbReference type="InterPro" id="IPR014722">
    <property type="entry name" value="Rib_uL2_dom2"/>
</dbReference>
<organism evidence="11 12">
    <name type="scientific">Halorutilus salinus</name>
    <dbReference type="NCBI Taxonomy" id="2487751"/>
    <lineage>
        <taxon>Archaea</taxon>
        <taxon>Methanobacteriati</taxon>
        <taxon>Methanobacteriota</taxon>
        <taxon>Stenosarchaea group</taxon>
        <taxon>Halobacteria</taxon>
        <taxon>Halorutilales</taxon>
        <taxon>Halorutilaceae</taxon>
        <taxon>Halorutilus</taxon>
    </lineage>
</organism>
<keyword evidence="12" id="KW-1185">Reference proteome</keyword>
<dbReference type="InterPro" id="IPR013845">
    <property type="entry name" value="Ribosomal_eS4_central_region"/>
</dbReference>
<sequence length="239" mass="25867">MTHQKRLSAPDSWPVERKNQVYTVASHPGPHGGDAVPLVVFVRDVLGYVENAKELRYALDHDDVLVNGEAVSDHKLSVGNFDIVAFPSRDEYYRVFPGEGGRLSLVSVEADAADNKLARIDDVTHVPGGEVQLNLHNGANVIVEDDGYSTDDSVVVDLETGEVLERFAFAEGAAVTAVDGRHSGEVGKLVEYNVNEGSSDNTVVAEHPDGSTFETIEDYVFVIGEDVSDLEEQEAEAEA</sequence>
<evidence type="ECO:0000256" key="4">
    <source>
        <dbReference type="ARBA" id="ARBA00022980"/>
    </source>
</evidence>
<gene>
    <name evidence="7" type="primary">rps4e</name>
    <name evidence="11" type="ORF">EGH25_04235</name>
</gene>
<evidence type="ECO:0000313" key="12">
    <source>
        <dbReference type="Proteomes" id="UP001149411"/>
    </source>
</evidence>
<keyword evidence="3 7" id="KW-0694">RNA-binding</keyword>
<dbReference type="Gene3D" id="3.10.290.10">
    <property type="entry name" value="RNA-binding S4 domain"/>
    <property type="match status" value="1"/>
</dbReference>
<protein>
    <recommendedName>
        <fullName evidence="6 7">Small ribosomal subunit protein eS4</fullName>
    </recommendedName>
</protein>
<feature type="domain" description="Small ribosomal subunit protein eS4 central region" evidence="9">
    <location>
        <begin position="90"/>
        <end position="163"/>
    </location>
</feature>
<evidence type="ECO:0000313" key="11">
    <source>
        <dbReference type="EMBL" id="MCX2818561.1"/>
    </source>
</evidence>
<evidence type="ECO:0000256" key="8">
    <source>
        <dbReference type="PROSITE-ProRule" id="PRU00182"/>
    </source>
</evidence>
<evidence type="ECO:0000256" key="5">
    <source>
        <dbReference type="ARBA" id="ARBA00023274"/>
    </source>
</evidence>
<dbReference type="InterPro" id="IPR013843">
    <property type="entry name" value="Ribosomal_eS4_N"/>
</dbReference>
<dbReference type="PIRSF" id="PIRSF002116">
    <property type="entry name" value="Ribosomal_S4"/>
    <property type="match status" value="1"/>
</dbReference>
<dbReference type="PANTHER" id="PTHR11581:SF0">
    <property type="entry name" value="SMALL RIBOSOMAL SUBUNIT PROTEIN ES4"/>
    <property type="match status" value="1"/>
</dbReference>
<dbReference type="InterPro" id="IPR038237">
    <property type="entry name" value="Ribosomal_eS4_central_sf"/>
</dbReference>
<dbReference type="InterPro" id="IPR041982">
    <property type="entry name" value="Ribosomal_eS4_KOW"/>
</dbReference>
<dbReference type="PANTHER" id="PTHR11581">
    <property type="entry name" value="30S/40S RIBOSOMAL PROTEIN S4"/>
    <property type="match status" value="1"/>
</dbReference>
<dbReference type="InterPro" id="IPR036986">
    <property type="entry name" value="S4_RNA-bd_sf"/>
</dbReference>
<evidence type="ECO:0000256" key="7">
    <source>
        <dbReference type="HAMAP-Rule" id="MF_00485"/>
    </source>
</evidence>
<evidence type="ECO:0000256" key="2">
    <source>
        <dbReference type="ARBA" id="ARBA00022730"/>
    </source>
</evidence>
<dbReference type="InterPro" id="IPR018199">
    <property type="entry name" value="Ribosomal_eS4_N_CS"/>
</dbReference>
<dbReference type="CDD" id="cd06087">
    <property type="entry name" value="KOW_RPS4"/>
    <property type="match status" value="1"/>
</dbReference>
<dbReference type="GO" id="GO:0006412">
    <property type="term" value="P:translation"/>
    <property type="evidence" value="ECO:0007669"/>
    <property type="project" value="UniProtKB-UniRule"/>
</dbReference>
<dbReference type="Proteomes" id="UP001149411">
    <property type="component" value="Unassembled WGS sequence"/>
</dbReference>
<dbReference type="Pfam" id="PF00900">
    <property type="entry name" value="Ribosomal_S4e"/>
    <property type="match status" value="1"/>
</dbReference>
<dbReference type="AlphaFoldDB" id="A0A9Q4C3T2"/>
<feature type="domain" description="Small ribosomal subunit protein eS4 N-terminal" evidence="10">
    <location>
        <begin position="3"/>
        <end position="31"/>
    </location>
</feature>